<protein>
    <submittedName>
        <fullName evidence="1">Uncharacterized protein</fullName>
    </submittedName>
</protein>
<dbReference type="Proteomes" id="UP000257109">
    <property type="component" value="Unassembled WGS sequence"/>
</dbReference>
<comment type="caution">
    <text evidence="1">The sequence shown here is derived from an EMBL/GenBank/DDBJ whole genome shotgun (WGS) entry which is preliminary data.</text>
</comment>
<dbReference type="AlphaFoldDB" id="A0A371HA00"/>
<dbReference type="EMBL" id="QJKJ01003198">
    <property type="protein sequence ID" value="RDX99584.1"/>
    <property type="molecule type" value="Genomic_DNA"/>
</dbReference>
<reference evidence="1" key="1">
    <citation type="submission" date="2018-05" db="EMBL/GenBank/DDBJ databases">
        <title>Draft genome of Mucuna pruriens seed.</title>
        <authorList>
            <person name="Nnadi N.E."/>
            <person name="Vos R."/>
            <person name="Hasami M.H."/>
            <person name="Devisetty U.K."/>
            <person name="Aguiy J.C."/>
        </authorList>
    </citation>
    <scope>NUCLEOTIDE SEQUENCE [LARGE SCALE GENOMIC DNA]</scope>
    <source>
        <strain evidence="1">JCA_2017</strain>
    </source>
</reference>
<sequence>MIGNVSLNFSDLVIIRERVEIGVRSGKIAQVAATTNTNKPPIVTYKRKEGETNTIISTPTLPNYTHIPNYQPYFTYNPQIAIISQPSYQQPYQPKMAFRPPRLQVSTSQMNLLGVPQPSMDNTQKKKNNQIRTLPQSPLPHLIQNSLVIPTSLKPIQSPYPKNFDSNAKCDDHTSAISHTTERRLVSFKENGLNVGNNLLPSYKGTSINVVEGD</sequence>
<accession>A0A371HA00</accession>
<gene>
    <name evidence="1" type="ORF">CR513_17351</name>
</gene>
<keyword evidence="2" id="KW-1185">Reference proteome</keyword>
<dbReference type="PANTHER" id="PTHR32108">
    <property type="entry name" value="DNA-DIRECTED RNA POLYMERASE SUBUNIT ALPHA"/>
    <property type="match status" value="1"/>
</dbReference>
<proteinExistence type="predicted"/>
<dbReference type="PANTHER" id="PTHR32108:SF9">
    <property type="entry name" value="REVERSE TRANSCRIPTASE RNASE H-LIKE DOMAIN-CONTAINING PROTEIN"/>
    <property type="match status" value="1"/>
</dbReference>
<evidence type="ECO:0000313" key="2">
    <source>
        <dbReference type="Proteomes" id="UP000257109"/>
    </source>
</evidence>
<evidence type="ECO:0000313" key="1">
    <source>
        <dbReference type="EMBL" id="RDX99584.1"/>
    </source>
</evidence>
<dbReference type="OrthoDB" id="1418540at2759"/>
<feature type="non-terminal residue" evidence="1">
    <location>
        <position position="214"/>
    </location>
</feature>
<organism evidence="1 2">
    <name type="scientific">Mucuna pruriens</name>
    <name type="common">Velvet bean</name>
    <name type="synonym">Dolichos pruriens</name>
    <dbReference type="NCBI Taxonomy" id="157652"/>
    <lineage>
        <taxon>Eukaryota</taxon>
        <taxon>Viridiplantae</taxon>
        <taxon>Streptophyta</taxon>
        <taxon>Embryophyta</taxon>
        <taxon>Tracheophyta</taxon>
        <taxon>Spermatophyta</taxon>
        <taxon>Magnoliopsida</taxon>
        <taxon>eudicotyledons</taxon>
        <taxon>Gunneridae</taxon>
        <taxon>Pentapetalae</taxon>
        <taxon>rosids</taxon>
        <taxon>fabids</taxon>
        <taxon>Fabales</taxon>
        <taxon>Fabaceae</taxon>
        <taxon>Papilionoideae</taxon>
        <taxon>50 kb inversion clade</taxon>
        <taxon>NPAAA clade</taxon>
        <taxon>indigoferoid/millettioid clade</taxon>
        <taxon>Phaseoleae</taxon>
        <taxon>Mucuna</taxon>
    </lineage>
</organism>
<name>A0A371HA00_MUCPR</name>
<feature type="non-terminal residue" evidence="1">
    <location>
        <position position="1"/>
    </location>
</feature>